<proteinExistence type="predicted"/>
<dbReference type="WBParaSite" id="Pan_g5045.t1">
    <property type="protein sequence ID" value="Pan_g5045.t1"/>
    <property type="gene ID" value="Pan_g5045"/>
</dbReference>
<protein>
    <submittedName>
        <fullName evidence="2">MATH domain-containing protein</fullName>
    </submittedName>
</protein>
<evidence type="ECO:0000313" key="2">
    <source>
        <dbReference type="WBParaSite" id="Pan_g5045.t1"/>
    </source>
</evidence>
<reference evidence="2" key="2">
    <citation type="submission" date="2020-10" db="UniProtKB">
        <authorList>
            <consortium name="WormBaseParasite"/>
        </authorList>
    </citation>
    <scope>IDENTIFICATION</scope>
</reference>
<organism evidence="1 2">
    <name type="scientific">Panagrellus redivivus</name>
    <name type="common">Microworm</name>
    <dbReference type="NCBI Taxonomy" id="6233"/>
    <lineage>
        <taxon>Eukaryota</taxon>
        <taxon>Metazoa</taxon>
        <taxon>Ecdysozoa</taxon>
        <taxon>Nematoda</taxon>
        <taxon>Chromadorea</taxon>
        <taxon>Rhabditida</taxon>
        <taxon>Tylenchina</taxon>
        <taxon>Panagrolaimomorpha</taxon>
        <taxon>Panagrolaimoidea</taxon>
        <taxon>Panagrolaimidae</taxon>
        <taxon>Panagrellus</taxon>
    </lineage>
</organism>
<dbReference type="AlphaFoldDB" id="A0A7E4VZ71"/>
<sequence length="420" mass="47426">MAFEFEDTETIVVRADWLNSFEPHQFIETPKRLTSSEHLLWWLRCYPNSIGLENKGHVGVFTYTSIGGFNTEFVVTIDRSEIKDSHVKSYDNPMKNGKRFLASHDDIRSGQVIQNGSFVIRCKVNFKFNLEKLRAPIPSCEDSCIVKVDRKTLETYQPGQGIIEQKQTVDDITWWIRYFPNGTKPENKGHVSIFFYIIGGPVNMKCSCAMPIGGSLIKHYFSADCEQDGARGMSNCFSHNQCNLANSNNGIIDLVCTVKFRELTKQVSTLTPPSTKTAQDKKRNKRCIKDTITTSFLECQLNGNVAGDYNSTDMKFAKGSDKHQWRVLHFPAGILAPSNGYIGLIVEATTTDTITVIMNGVIRIEGSPFEKKFSMLVEKDSSQSFPKLISHEDLRRNGGIIDSKITITCEATFEEYLFII</sequence>
<reference evidence="1" key="1">
    <citation type="journal article" date="2013" name="Genetics">
        <title>The draft genome and transcriptome of Panagrellus redivivus are shaped by the harsh demands of a free-living lifestyle.</title>
        <authorList>
            <person name="Srinivasan J."/>
            <person name="Dillman A.R."/>
            <person name="Macchietto M.G."/>
            <person name="Heikkinen L."/>
            <person name="Lakso M."/>
            <person name="Fracchia K.M."/>
            <person name="Antoshechkin I."/>
            <person name="Mortazavi A."/>
            <person name="Wong G."/>
            <person name="Sternberg P.W."/>
        </authorList>
    </citation>
    <scope>NUCLEOTIDE SEQUENCE [LARGE SCALE GENOMIC DNA]</scope>
    <source>
        <strain evidence="1">MT8872</strain>
    </source>
</reference>
<dbReference type="Proteomes" id="UP000492821">
    <property type="component" value="Unassembled WGS sequence"/>
</dbReference>
<keyword evidence="1" id="KW-1185">Reference proteome</keyword>
<accession>A0A7E4VZ71</accession>
<name>A0A7E4VZ71_PANRE</name>
<dbReference type="SUPFAM" id="SSF49599">
    <property type="entry name" value="TRAF domain-like"/>
    <property type="match status" value="3"/>
</dbReference>
<evidence type="ECO:0000313" key="1">
    <source>
        <dbReference type="Proteomes" id="UP000492821"/>
    </source>
</evidence>